<accession>A0A1F4VCA5</accession>
<proteinExistence type="predicted"/>
<dbReference type="Proteomes" id="UP000176504">
    <property type="component" value="Unassembled WGS sequence"/>
</dbReference>
<organism evidence="1 2">
    <name type="scientific">candidate division WWE3 bacterium RIFCSPLOWO2_01_FULL_41_18</name>
    <dbReference type="NCBI Taxonomy" id="1802625"/>
    <lineage>
        <taxon>Bacteria</taxon>
        <taxon>Katanobacteria</taxon>
    </lineage>
</organism>
<evidence type="ECO:0000313" key="1">
    <source>
        <dbReference type="EMBL" id="OGC54804.1"/>
    </source>
</evidence>
<dbReference type="InterPro" id="IPR021109">
    <property type="entry name" value="Peptidase_aspartic_dom_sf"/>
</dbReference>
<evidence type="ECO:0008006" key="3">
    <source>
        <dbReference type="Google" id="ProtNLM"/>
    </source>
</evidence>
<protein>
    <recommendedName>
        <fullName evidence="3">Peptidase A2 domain-containing protein</fullName>
    </recommendedName>
</protein>
<gene>
    <name evidence="1" type="ORF">A3A78_04985</name>
</gene>
<dbReference type="SUPFAM" id="SSF50630">
    <property type="entry name" value="Acid proteases"/>
    <property type="match status" value="1"/>
</dbReference>
<comment type="caution">
    <text evidence="1">The sequence shown here is derived from an EMBL/GenBank/DDBJ whole genome shotgun (WGS) entry which is preliminary data.</text>
</comment>
<name>A0A1F4VCA5_UNCKA</name>
<sequence>MRSKIKLTPDYYRSPETGKELIVYAPRIILLVFSNHKTGPATTCYLDTGATFNIFPWDYALKHLGFSESSIRKGVHIKILGVGNAIKEGYGHTCAFHHPDFRIENAMVYFVKDQPYPLLGLIGFVDKFDKVVLNEKDKVIELIKD</sequence>
<dbReference type="EMBL" id="MEVI01000004">
    <property type="protein sequence ID" value="OGC54804.1"/>
    <property type="molecule type" value="Genomic_DNA"/>
</dbReference>
<reference evidence="1 2" key="1">
    <citation type="journal article" date="2016" name="Nat. Commun.">
        <title>Thousands of microbial genomes shed light on interconnected biogeochemical processes in an aquifer system.</title>
        <authorList>
            <person name="Anantharaman K."/>
            <person name="Brown C.T."/>
            <person name="Hug L.A."/>
            <person name="Sharon I."/>
            <person name="Castelle C.J."/>
            <person name="Probst A.J."/>
            <person name="Thomas B.C."/>
            <person name="Singh A."/>
            <person name="Wilkins M.J."/>
            <person name="Karaoz U."/>
            <person name="Brodie E.L."/>
            <person name="Williams K.H."/>
            <person name="Hubbard S.S."/>
            <person name="Banfield J.F."/>
        </authorList>
    </citation>
    <scope>NUCLEOTIDE SEQUENCE [LARGE SCALE GENOMIC DNA]</scope>
</reference>
<dbReference type="AlphaFoldDB" id="A0A1F4VCA5"/>
<evidence type="ECO:0000313" key="2">
    <source>
        <dbReference type="Proteomes" id="UP000176504"/>
    </source>
</evidence>